<dbReference type="Pfam" id="PF00059">
    <property type="entry name" value="Lectin_C"/>
    <property type="match status" value="1"/>
</dbReference>
<dbReference type="InterPro" id="IPR016187">
    <property type="entry name" value="CTDL_fold"/>
</dbReference>
<name>A0A6F9D8T2_9ASCI</name>
<proteinExistence type="evidence at transcript level"/>
<dbReference type="InterPro" id="IPR050111">
    <property type="entry name" value="C-type_lectin/snaclec_domain"/>
</dbReference>
<dbReference type="GO" id="GO:0030246">
    <property type="term" value="F:carbohydrate binding"/>
    <property type="evidence" value="ECO:0007669"/>
    <property type="project" value="UniProtKB-KW"/>
</dbReference>
<keyword evidence="2" id="KW-0430">Lectin</keyword>
<dbReference type="CDD" id="cd00037">
    <property type="entry name" value="CLECT"/>
    <property type="match status" value="1"/>
</dbReference>
<sequence length="115" mass="13127">MAWADSRSYCQSIGSDLATWGMRNASIRNWIIENLLRPRPDNGYWIGLSDIEQEGVWKYVDGVAMTTNNTDFAGGEPNNGSPDQDCAQLWWEMNYQMDDHVCAENLFAICERTLN</sequence>
<gene>
    <name evidence="2" type="primary">Clec4f-005</name>
</gene>
<dbReference type="PANTHER" id="PTHR22803">
    <property type="entry name" value="MANNOSE, PHOSPHOLIPASE, LECTIN RECEPTOR RELATED"/>
    <property type="match status" value="1"/>
</dbReference>
<dbReference type="EMBL" id="LR784002">
    <property type="protein sequence ID" value="CAB3231616.1"/>
    <property type="molecule type" value="mRNA"/>
</dbReference>
<reference evidence="2" key="1">
    <citation type="submission" date="2020-04" db="EMBL/GenBank/DDBJ databases">
        <authorList>
            <person name="Neveu A P."/>
        </authorList>
    </citation>
    <scope>NUCLEOTIDE SEQUENCE</scope>
    <source>
        <tissue evidence="2">Whole embryo</tissue>
    </source>
</reference>
<evidence type="ECO:0000259" key="1">
    <source>
        <dbReference type="PROSITE" id="PS50041"/>
    </source>
</evidence>
<dbReference type="InterPro" id="IPR001304">
    <property type="entry name" value="C-type_lectin-like"/>
</dbReference>
<dbReference type="InterPro" id="IPR016186">
    <property type="entry name" value="C-type_lectin-like/link_sf"/>
</dbReference>
<dbReference type="PROSITE" id="PS50041">
    <property type="entry name" value="C_TYPE_LECTIN_2"/>
    <property type="match status" value="1"/>
</dbReference>
<evidence type="ECO:0000313" key="2">
    <source>
        <dbReference type="EMBL" id="CAB3231616.1"/>
    </source>
</evidence>
<feature type="domain" description="C-type lectin" evidence="1">
    <location>
        <begin position="1"/>
        <end position="111"/>
    </location>
</feature>
<dbReference type="AlphaFoldDB" id="A0A6F9D8T2"/>
<protein>
    <submittedName>
        <fullName evidence="2">C-type lectin domain family 4 member F-like</fullName>
    </submittedName>
</protein>
<accession>A0A6F9D8T2</accession>
<dbReference type="Gene3D" id="3.10.100.10">
    <property type="entry name" value="Mannose-Binding Protein A, subunit A"/>
    <property type="match status" value="1"/>
</dbReference>
<organism evidence="2">
    <name type="scientific">Phallusia mammillata</name>
    <dbReference type="NCBI Taxonomy" id="59560"/>
    <lineage>
        <taxon>Eukaryota</taxon>
        <taxon>Metazoa</taxon>
        <taxon>Chordata</taxon>
        <taxon>Tunicata</taxon>
        <taxon>Ascidiacea</taxon>
        <taxon>Phlebobranchia</taxon>
        <taxon>Ascidiidae</taxon>
        <taxon>Phallusia</taxon>
    </lineage>
</organism>
<dbReference type="SUPFAM" id="SSF56436">
    <property type="entry name" value="C-type lectin-like"/>
    <property type="match status" value="1"/>
</dbReference>